<dbReference type="Proteomes" id="UP000480178">
    <property type="component" value="Chromosome"/>
</dbReference>
<dbReference type="EMBL" id="CP048222">
    <property type="protein sequence ID" value="QHT66106.1"/>
    <property type="molecule type" value="Genomic_DNA"/>
</dbReference>
<keyword evidence="3" id="KW-1185">Reference proteome</keyword>
<proteinExistence type="predicted"/>
<protein>
    <submittedName>
        <fullName evidence="2">Uncharacterized protein</fullName>
    </submittedName>
</protein>
<keyword evidence="1" id="KW-1133">Transmembrane helix</keyword>
<sequence length="99" mass="11892">MRMFIHYYKDIHVFNFPFSGLISLIGILLWGGDINRFFLYFFLTLLTGGFALSLYYYQSRYASQYYFYYNRGFSKLKLILISVAINLCLFIFYKCLAIF</sequence>
<feature type="transmembrane region" description="Helical" evidence="1">
    <location>
        <begin position="12"/>
        <end position="31"/>
    </location>
</feature>
<evidence type="ECO:0000313" key="2">
    <source>
        <dbReference type="EMBL" id="QHT66106.1"/>
    </source>
</evidence>
<reference evidence="2 3" key="1">
    <citation type="submission" date="2020-01" db="EMBL/GenBank/DDBJ databases">
        <authorList>
            <person name="Kim M.K."/>
        </authorList>
    </citation>
    <scope>NUCLEOTIDE SEQUENCE [LARGE SCALE GENOMIC DNA]</scope>
    <source>
        <strain evidence="2 3">172606-1</strain>
    </source>
</reference>
<name>A0A6C0GDR8_9BACT</name>
<feature type="transmembrane region" description="Helical" evidence="1">
    <location>
        <begin position="78"/>
        <end position="96"/>
    </location>
</feature>
<keyword evidence="1" id="KW-0812">Transmembrane</keyword>
<organism evidence="2 3">
    <name type="scientific">Rhodocytophaga rosea</name>
    <dbReference type="NCBI Taxonomy" id="2704465"/>
    <lineage>
        <taxon>Bacteria</taxon>
        <taxon>Pseudomonadati</taxon>
        <taxon>Bacteroidota</taxon>
        <taxon>Cytophagia</taxon>
        <taxon>Cytophagales</taxon>
        <taxon>Rhodocytophagaceae</taxon>
        <taxon>Rhodocytophaga</taxon>
    </lineage>
</organism>
<evidence type="ECO:0000256" key="1">
    <source>
        <dbReference type="SAM" id="Phobius"/>
    </source>
</evidence>
<accession>A0A6C0GDR8</accession>
<evidence type="ECO:0000313" key="3">
    <source>
        <dbReference type="Proteomes" id="UP000480178"/>
    </source>
</evidence>
<feature type="transmembrane region" description="Helical" evidence="1">
    <location>
        <begin position="37"/>
        <end position="57"/>
    </location>
</feature>
<keyword evidence="1" id="KW-0472">Membrane</keyword>
<dbReference type="RefSeq" id="WP_162442177.1">
    <property type="nucleotide sequence ID" value="NZ_CP048222.1"/>
</dbReference>
<gene>
    <name evidence="2" type="ORF">GXP67_05195</name>
</gene>
<dbReference type="AlphaFoldDB" id="A0A6C0GDR8"/>
<dbReference type="KEGG" id="rhoz:GXP67_05195"/>